<reference evidence="15 16" key="1">
    <citation type="submission" date="2017-09" db="EMBL/GenBank/DDBJ databases">
        <authorList>
            <person name="Varghese N."/>
            <person name="Submissions S."/>
        </authorList>
    </citation>
    <scope>NUCLEOTIDE SEQUENCE [LARGE SCALE GENOMIC DNA]</scope>
    <source>
        <strain evidence="15 16">OK806</strain>
    </source>
</reference>
<evidence type="ECO:0000256" key="10">
    <source>
        <dbReference type="ARBA" id="ARBA00023004"/>
    </source>
</evidence>
<protein>
    <submittedName>
        <fullName evidence="15">Cytochrome b561</fullName>
    </submittedName>
</protein>
<dbReference type="AlphaFoldDB" id="A0A7Z7I1M5"/>
<comment type="similarity">
    <text evidence="12">Belongs to the cytochrome b561 family.</text>
</comment>
<dbReference type="InterPro" id="IPR052168">
    <property type="entry name" value="Cytochrome_b561_oxidase"/>
</dbReference>
<dbReference type="GO" id="GO:0009055">
    <property type="term" value="F:electron transfer activity"/>
    <property type="evidence" value="ECO:0007669"/>
    <property type="project" value="InterPro"/>
</dbReference>
<evidence type="ECO:0000256" key="3">
    <source>
        <dbReference type="ARBA" id="ARBA00022448"/>
    </source>
</evidence>
<feature type="domain" description="Cytochrome b561 bacterial/Ni-hydrogenase" evidence="14">
    <location>
        <begin position="12"/>
        <end position="172"/>
    </location>
</feature>
<proteinExistence type="inferred from homology"/>
<evidence type="ECO:0000259" key="14">
    <source>
        <dbReference type="Pfam" id="PF01292"/>
    </source>
</evidence>
<comment type="subcellular location">
    <subcellularLocation>
        <location evidence="2">Cell membrane</location>
        <topology evidence="2">Multi-pass membrane protein</topology>
    </subcellularLocation>
</comment>
<keyword evidence="6 13" id="KW-0812">Transmembrane</keyword>
<evidence type="ECO:0000256" key="4">
    <source>
        <dbReference type="ARBA" id="ARBA00022475"/>
    </source>
</evidence>
<dbReference type="GO" id="GO:0020037">
    <property type="term" value="F:heme binding"/>
    <property type="evidence" value="ECO:0007669"/>
    <property type="project" value="TreeGrafter"/>
</dbReference>
<evidence type="ECO:0000256" key="11">
    <source>
        <dbReference type="ARBA" id="ARBA00023136"/>
    </source>
</evidence>
<dbReference type="EMBL" id="OCSU01000001">
    <property type="protein sequence ID" value="SOE52784.1"/>
    <property type="molecule type" value="Genomic_DNA"/>
</dbReference>
<dbReference type="SUPFAM" id="SSF81342">
    <property type="entry name" value="Transmembrane di-heme cytochromes"/>
    <property type="match status" value="1"/>
</dbReference>
<dbReference type="GO" id="GO:0022904">
    <property type="term" value="P:respiratory electron transport chain"/>
    <property type="evidence" value="ECO:0007669"/>
    <property type="project" value="InterPro"/>
</dbReference>
<comment type="caution">
    <text evidence="15">The sequence shown here is derived from an EMBL/GenBank/DDBJ whole genome shotgun (WGS) entry which is preliminary data.</text>
</comment>
<dbReference type="Pfam" id="PF01292">
    <property type="entry name" value="Ni_hydr_CYTB"/>
    <property type="match status" value="1"/>
</dbReference>
<dbReference type="OrthoDB" id="8723024at2"/>
<dbReference type="PANTHER" id="PTHR30529:SF1">
    <property type="entry name" value="CYTOCHROME B561 HOMOLOG 2"/>
    <property type="match status" value="1"/>
</dbReference>
<evidence type="ECO:0000256" key="8">
    <source>
        <dbReference type="ARBA" id="ARBA00022982"/>
    </source>
</evidence>
<feature type="transmembrane region" description="Helical" evidence="13">
    <location>
        <begin position="140"/>
        <end position="163"/>
    </location>
</feature>
<keyword evidence="5" id="KW-0349">Heme</keyword>
<evidence type="ECO:0000256" key="13">
    <source>
        <dbReference type="SAM" id="Phobius"/>
    </source>
</evidence>
<dbReference type="GO" id="GO:0005886">
    <property type="term" value="C:plasma membrane"/>
    <property type="evidence" value="ECO:0007669"/>
    <property type="project" value="UniProtKB-SubCell"/>
</dbReference>
<sequence>MTVYTKLITPSTLHWLTLVLLVAQFALGWLMPEADEIKVPSGLVAWHIGVGASLLVVIVARVGWALVRRAPTPVDQSPELRAVANILHMALYALLILVPLLGWLNADGRGWVVKLAGVVQFPQISNPSSPDLSIGDLHSASATILLILIGVHVFAVLVHQNIFKDRLMRRML</sequence>
<evidence type="ECO:0000256" key="1">
    <source>
        <dbReference type="ARBA" id="ARBA00001970"/>
    </source>
</evidence>
<evidence type="ECO:0000256" key="2">
    <source>
        <dbReference type="ARBA" id="ARBA00004651"/>
    </source>
</evidence>
<keyword evidence="11 13" id="KW-0472">Membrane</keyword>
<evidence type="ECO:0000313" key="15">
    <source>
        <dbReference type="EMBL" id="SOE52784.1"/>
    </source>
</evidence>
<keyword evidence="8" id="KW-0249">Electron transport</keyword>
<organism evidence="15 16">
    <name type="scientific">Caballeronia arationis</name>
    <dbReference type="NCBI Taxonomy" id="1777142"/>
    <lineage>
        <taxon>Bacteria</taxon>
        <taxon>Pseudomonadati</taxon>
        <taxon>Pseudomonadota</taxon>
        <taxon>Betaproteobacteria</taxon>
        <taxon>Burkholderiales</taxon>
        <taxon>Burkholderiaceae</taxon>
        <taxon>Caballeronia</taxon>
    </lineage>
</organism>
<feature type="transmembrane region" description="Helical" evidence="13">
    <location>
        <begin position="43"/>
        <end position="64"/>
    </location>
</feature>
<evidence type="ECO:0000256" key="12">
    <source>
        <dbReference type="ARBA" id="ARBA00037975"/>
    </source>
</evidence>
<feature type="transmembrane region" description="Helical" evidence="13">
    <location>
        <begin position="85"/>
        <end position="104"/>
    </location>
</feature>
<dbReference type="InterPro" id="IPR011577">
    <property type="entry name" value="Cyt_b561_bac/Ni-Hgenase"/>
</dbReference>
<feature type="transmembrane region" description="Helical" evidence="13">
    <location>
        <begin position="12"/>
        <end position="31"/>
    </location>
</feature>
<dbReference type="InterPro" id="IPR016174">
    <property type="entry name" value="Di-haem_cyt_TM"/>
</dbReference>
<dbReference type="RefSeq" id="WP_062644683.1">
    <property type="nucleotide sequence ID" value="NZ_OCSU01000001.1"/>
</dbReference>
<evidence type="ECO:0000256" key="5">
    <source>
        <dbReference type="ARBA" id="ARBA00022617"/>
    </source>
</evidence>
<evidence type="ECO:0000256" key="6">
    <source>
        <dbReference type="ARBA" id="ARBA00022692"/>
    </source>
</evidence>
<dbReference type="GO" id="GO:0046872">
    <property type="term" value="F:metal ion binding"/>
    <property type="evidence" value="ECO:0007669"/>
    <property type="project" value="UniProtKB-KW"/>
</dbReference>
<evidence type="ECO:0000256" key="7">
    <source>
        <dbReference type="ARBA" id="ARBA00022723"/>
    </source>
</evidence>
<keyword evidence="9 13" id="KW-1133">Transmembrane helix</keyword>
<accession>A0A7Z7I1M5</accession>
<keyword evidence="16" id="KW-1185">Reference proteome</keyword>
<name>A0A7Z7I1M5_9BURK</name>
<gene>
    <name evidence="15" type="ORF">SAMN05446927_0538</name>
</gene>
<keyword evidence="3" id="KW-0813">Transport</keyword>
<evidence type="ECO:0000256" key="9">
    <source>
        <dbReference type="ARBA" id="ARBA00022989"/>
    </source>
</evidence>
<keyword evidence="10" id="KW-0408">Iron</keyword>
<dbReference type="PANTHER" id="PTHR30529">
    <property type="entry name" value="CYTOCHROME B561"/>
    <property type="match status" value="1"/>
</dbReference>
<evidence type="ECO:0000313" key="16">
    <source>
        <dbReference type="Proteomes" id="UP000219522"/>
    </source>
</evidence>
<keyword evidence="7" id="KW-0479">Metal-binding</keyword>
<comment type="cofactor">
    <cofactor evidence="1">
        <name>heme b</name>
        <dbReference type="ChEBI" id="CHEBI:60344"/>
    </cofactor>
</comment>
<keyword evidence="4" id="KW-1003">Cell membrane</keyword>
<dbReference type="Proteomes" id="UP000219522">
    <property type="component" value="Unassembled WGS sequence"/>
</dbReference>